<dbReference type="AlphaFoldDB" id="A0A2P2PIM0"/>
<protein>
    <submittedName>
        <fullName evidence="1">Uncharacterized protein</fullName>
    </submittedName>
</protein>
<organism evidence="1">
    <name type="scientific">Rhizophora mucronata</name>
    <name type="common">Asiatic mangrove</name>
    <dbReference type="NCBI Taxonomy" id="61149"/>
    <lineage>
        <taxon>Eukaryota</taxon>
        <taxon>Viridiplantae</taxon>
        <taxon>Streptophyta</taxon>
        <taxon>Embryophyta</taxon>
        <taxon>Tracheophyta</taxon>
        <taxon>Spermatophyta</taxon>
        <taxon>Magnoliopsida</taxon>
        <taxon>eudicotyledons</taxon>
        <taxon>Gunneridae</taxon>
        <taxon>Pentapetalae</taxon>
        <taxon>rosids</taxon>
        <taxon>fabids</taxon>
        <taxon>Malpighiales</taxon>
        <taxon>Rhizophoraceae</taxon>
        <taxon>Rhizophora</taxon>
    </lineage>
</organism>
<sequence length="56" mass="6948">MGRENQLVEWEMILQLRTLFRKDPRQGTCLVPLVQVTNRLRLDRQLWIKWTFFMSR</sequence>
<name>A0A2P2PIM0_RHIMU</name>
<dbReference type="EMBL" id="GGEC01074126">
    <property type="protein sequence ID" value="MBX54610.1"/>
    <property type="molecule type" value="Transcribed_RNA"/>
</dbReference>
<accession>A0A2P2PIM0</accession>
<proteinExistence type="predicted"/>
<reference evidence="1" key="1">
    <citation type="submission" date="2018-02" db="EMBL/GenBank/DDBJ databases">
        <title>Rhizophora mucronata_Transcriptome.</title>
        <authorList>
            <person name="Meera S.P."/>
            <person name="Sreeshan A."/>
            <person name="Augustine A."/>
        </authorList>
    </citation>
    <scope>NUCLEOTIDE SEQUENCE</scope>
    <source>
        <tissue evidence="1">Leaf</tissue>
    </source>
</reference>
<evidence type="ECO:0000313" key="1">
    <source>
        <dbReference type="EMBL" id="MBX54610.1"/>
    </source>
</evidence>